<dbReference type="PANTHER" id="PTHR38926:SF72">
    <property type="entry name" value="IM:7136021-RELATED"/>
    <property type="match status" value="1"/>
</dbReference>
<organism evidence="2 3">
    <name type="scientific">Aphidius gifuensis</name>
    <name type="common">Parasitoid wasp</name>
    <dbReference type="NCBI Taxonomy" id="684658"/>
    <lineage>
        <taxon>Eukaryota</taxon>
        <taxon>Metazoa</taxon>
        <taxon>Ecdysozoa</taxon>
        <taxon>Arthropoda</taxon>
        <taxon>Hexapoda</taxon>
        <taxon>Insecta</taxon>
        <taxon>Pterygota</taxon>
        <taxon>Neoptera</taxon>
        <taxon>Endopterygota</taxon>
        <taxon>Hymenoptera</taxon>
        <taxon>Apocrita</taxon>
        <taxon>Ichneumonoidea</taxon>
        <taxon>Braconidae</taxon>
        <taxon>Aphidiinae</taxon>
        <taxon>Aphidius</taxon>
    </lineage>
</organism>
<name>A0A835CYB7_APHGI</name>
<comment type="caution">
    <text evidence="2">The sequence shown here is derived from an EMBL/GenBank/DDBJ whole genome shotgun (WGS) entry which is preliminary data.</text>
</comment>
<reference evidence="2 3" key="1">
    <citation type="submission" date="2020-08" db="EMBL/GenBank/DDBJ databases">
        <title>Aphidius gifuensis genome sequencing and assembly.</title>
        <authorList>
            <person name="Du Z."/>
        </authorList>
    </citation>
    <scope>NUCLEOTIDE SEQUENCE [LARGE SCALE GENOMIC DNA]</scope>
    <source>
        <strain evidence="2">YNYX2018</strain>
        <tissue evidence="2">Adults</tissue>
    </source>
</reference>
<gene>
    <name evidence="2" type="ORF">HCN44_006046</name>
</gene>
<evidence type="ECO:0000313" key="3">
    <source>
        <dbReference type="Proteomes" id="UP000639338"/>
    </source>
</evidence>
<dbReference type="PROSITE" id="PS50181">
    <property type="entry name" value="FBOX"/>
    <property type="match status" value="1"/>
</dbReference>
<dbReference type="AlphaFoldDB" id="A0A835CYB7"/>
<feature type="domain" description="F-box" evidence="1">
    <location>
        <begin position="37"/>
        <end position="81"/>
    </location>
</feature>
<accession>A0A835CYB7</accession>
<dbReference type="SUPFAM" id="SSF81383">
    <property type="entry name" value="F-box domain"/>
    <property type="match status" value="1"/>
</dbReference>
<evidence type="ECO:0000259" key="1">
    <source>
        <dbReference type="PROSITE" id="PS50181"/>
    </source>
</evidence>
<protein>
    <recommendedName>
        <fullName evidence="1">F-box domain-containing protein</fullName>
    </recommendedName>
</protein>
<dbReference type="OrthoDB" id="10257471at2759"/>
<dbReference type="EMBL" id="JACMRX010000001">
    <property type="protein sequence ID" value="KAF7997475.1"/>
    <property type="molecule type" value="Genomic_DNA"/>
</dbReference>
<evidence type="ECO:0000313" key="2">
    <source>
        <dbReference type="EMBL" id="KAF7997475.1"/>
    </source>
</evidence>
<proteinExistence type="predicted"/>
<dbReference type="Pfam" id="PF00646">
    <property type="entry name" value="F-box"/>
    <property type="match status" value="1"/>
</dbReference>
<dbReference type="SUPFAM" id="SSF52047">
    <property type="entry name" value="RNI-like"/>
    <property type="match status" value="1"/>
</dbReference>
<dbReference type="Proteomes" id="UP000639338">
    <property type="component" value="Unassembled WGS sequence"/>
</dbReference>
<dbReference type="PANTHER" id="PTHR38926">
    <property type="entry name" value="F-BOX DOMAIN CONTAINING PROTEIN, EXPRESSED"/>
    <property type="match status" value="1"/>
</dbReference>
<sequence length="428" mass="50334">MSKHRCNHDDVGSPKACKRNKYLKKPNNKLELNKKKLSPIHRLDDDCLVKIFMYLPVQKRLEVEKVCTRWKDVIKSAWYDIKELDYLNSDDIEIELDEESLTQSELEKMLERCGRYLINLRLSDDYDSKIINVIRDNCHNLIKLKLELQTYSDDNFLWAFNDMEKLQSIKIHFSGNILLNCLQSIHKNIEDIQFIARDIYHQSLNYHRNFQQLLSKFNCLRYLTMNRLELSYETIKTIGQMRSLIHLDLQNCYQNKKTSLVPLMNLSNLEYLDLFGIHIGNDVDDLIDGLAVNCVHLKHFDISWNLSLTKRGLMNICKMKNLEVLRMNYLTFQVNQQIGKFDKLKKLECNGFIGGVNTIIIGIIKNSPNLENFDIRNTPVTIHTLNNAIKITKKRKNNITLHLCVSRTSFENYDQFENTSPLLDIQCH</sequence>
<keyword evidence="3" id="KW-1185">Reference proteome</keyword>
<dbReference type="Gene3D" id="3.80.10.10">
    <property type="entry name" value="Ribonuclease Inhibitor"/>
    <property type="match status" value="2"/>
</dbReference>
<dbReference type="InterPro" id="IPR036047">
    <property type="entry name" value="F-box-like_dom_sf"/>
</dbReference>
<dbReference type="InterPro" id="IPR001810">
    <property type="entry name" value="F-box_dom"/>
</dbReference>
<dbReference type="InterPro" id="IPR032675">
    <property type="entry name" value="LRR_dom_sf"/>
</dbReference>